<dbReference type="GO" id="GO:0005126">
    <property type="term" value="F:cytokine receptor binding"/>
    <property type="evidence" value="ECO:0007669"/>
    <property type="project" value="TreeGrafter"/>
</dbReference>
<comment type="caution">
    <text evidence="3">The sequence shown here is derived from an EMBL/GenBank/DDBJ whole genome shotgun (WGS) entry which is preliminary data.</text>
</comment>
<dbReference type="PANTHER" id="PTHR45807:SF7">
    <property type="entry name" value="TYROSINE-PROTEIN KINASE HOPSCOTCH"/>
    <property type="match status" value="1"/>
</dbReference>
<dbReference type="PANTHER" id="PTHR45807">
    <property type="entry name" value="TYROSINE-PROTEIN KINASE HOPSCOTCH"/>
    <property type="match status" value="1"/>
</dbReference>
<dbReference type="InterPro" id="IPR001245">
    <property type="entry name" value="Ser-Thr/Tyr_kinase_cat_dom"/>
</dbReference>
<dbReference type="PROSITE" id="PS00107">
    <property type="entry name" value="PROTEIN_KINASE_ATP"/>
    <property type="match status" value="1"/>
</dbReference>
<dbReference type="InterPro" id="IPR000719">
    <property type="entry name" value="Prot_kinase_dom"/>
</dbReference>
<feature type="domain" description="Protein kinase" evidence="2">
    <location>
        <begin position="848"/>
        <end position="1150"/>
    </location>
</feature>
<dbReference type="GO" id="GO:0005524">
    <property type="term" value="F:ATP binding"/>
    <property type="evidence" value="ECO:0007669"/>
    <property type="project" value="UniProtKB-UniRule"/>
</dbReference>
<keyword evidence="1" id="KW-0547">Nucleotide-binding</keyword>
<dbReference type="GO" id="GO:0007259">
    <property type="term" value="P:cell surface receptor signaling pathway via JAK-STAT"/>
    <property type="evidence" value="ECO:0007669"/>
    <property type="project" value="TreeGrafter"/>
</dbReference>
<dbReference type="SMART" id="SM00219">
    <property type="entry name" value="TyrKc"/>
    <property type="match status" value="1"/>
</dbReference>
<protein>
    <recommendedName>
        <fullName evidence="2">Protein kinase domain-containing protein</fullName>
    </recommendedName>
</protein>
<sequence>MEGQFIKVVFCGDIQDKEIEITPELTHDDVVHQCLDHIKGVVCDPNGNASQNYATYLPVFGLRLQSDKRCHGNPVWLPYWHKFQETKETYEFRIRHRPLGSYNPDSVMGEYLFIQMMHDFLRDHESSPFGDAKLVPENVFIHLLSISILFHKKDLPFLNTKLVDQTWMLPLVQYHSLPSFPRKLSASRALCDRVTGGKFYTLERKFWTFVMLKKSLEKCKKEGFSLRHYKEKFHEYMVKAVPLYCTEIYQVRPAENLSAVSAMMKVNENSKDSGLYYGEELESALSDIEELKLENPKNLMEKRWTIQVLLRDGSLKDLPFETSAEANSFLSMAQTLIKLYVRRDLFLSYNVLTHTDVLDLQFKSFGPLYAESAESHLQELRQKAAFRDRGFLIHQSTCEFQVYVVVSCVLDRADNQTSGVSDADLSFQRHRIVVGREGDMTLLRMGGDPGEETRFWSQEELLNSLLTQFGLQAQPNDYSKMSELDDEYKRCTNDDKEATAHLPKMAVFPRRPEEQMPPFVLCKDLKAKTEIKDKNIKIRKYRVNYRGKDLMMVRLMSSAEEDTEAFLEGLERLEELRRLKPQRFLELYRYAMGSKLTFVTELPTSDLLTFVCVHPQSPADKVGLMRQVVKTLLALHECKLFHGNIRSRKFLVFGEPSRQSVWLKLEFSGVTSLLDRKPLDDELNVERLAWLSAERKAHLAEITYESECYAVGTTLAELVHRSDHFADMADLRNNEEIPAPCGQGSGEAVDDHHGDEVDRLWTSVWDSIIRPCWNKVPSLRPSPHKLLADFKEVSKTASAISRDRKEETKHIEYGNLGVSEVNDAPSVEQLREQLQERYKDFIHCDELKLDPKQLGKGHYGVVWKAQTRGLRYDPDKPPMTGPVAVKMMNYHKDFTEESFRKEIAIAGQLRHDNVLEFIVAGYLHFPGDSTSKLVLVSEFMDGKSLDKHLNQVSRCDQRKPDTVKQLIGFCSDVVKGMVYLSGKEIVHRDLAPRNILLKKISPCKIRAKVSDFGLSRWMDEDYKSYQSKSLLDFPWPNWPLECLGREFSECRFTSKGDVWSFGLLLWLVFCPDGDLIKTMRDAMLKQRMRTRADRVSTEHYLARQLYESGWRPPNHGAIPPGLYAMMQDCWKADPRDRPPFVDLGKRIDDL</sequence>
<dbReference type="GO" id="GO:0035556">
    <property type="term" value="P:intracellular signal transduction"/>
    <property type="evidence" value="ECO:0007669"/>
    <property type="project" value="TreeGrafter"/>
</dbReference>
<feature type="binding site" evidence="1">
    <location>
        <position position="886"/>
    </location>
    <ligand>
        <name>ATP</name>
        <dbReference type="ChEBI" id="CHEBI:30616"/>
    </ligand>
</feature>
<dbReference type="Proteomes" id="UP000271974">
    <property type="component" value="Unassembled WGS sequence"/>
</dbReference>
<dbReference type="GO" id="GO:0030154">
    <property type="term" value="P:cell differentiation"/>
    <property type="evidence" value="ECO:0007669"/>
    <property type="project" value="TreeGrafter"/>
</dbReference>
<dbReference type="AlphaFoldDB" id="A0A433TVP0"/>
<dbReference type="PROSITE" id="PS00109">
    <property type="entry name" value="PROTEIN_KINASE_TYR"/>
    <property type="match status" value="1"/>
</dbReference>
<dbReference type="InterPro" id="IPR051286">
    <property type="entry name" value="JAK"/>
</dbReference>
<name>A0A433TVP0_ELYCH</name>
<dbReference type="Gene3D" id="1.10.510.10">
    <property type="entry name" value="Transferase(Phosphotransferase) domain 1"/>
    <property type="match status" value="2"/>
</dbReference>
<dbReference type="OrthoDB" id="6109907at2759"/>
<proteinExistence type="predicted"/>
<dbReference type="InterPro" id="IPR011009">
    <property type="entry name" value="Kinase-like_dom_sf"/>
</dbReference>
<keyword evidence="4" id="KW-1185">Reference proteome</keyword>
<reference evidence="3 4" key="1">
    <citation type="submission" date="2019-01" db="EMBL/GenBank/DDBJ databases">
        <title>A draft genome assembly of the solar-powered sea slug Elysia chlorotica.</title>
        <authorList>
            <person name="Cai H."/>
            <person name="Li Q."/>
            <person name="Fang X."/>
            <person name="Li J."/>
            <person name="Curtis N.E."/>
            <person name="Altenburger A."/>
            <person name="Shibata T."/>
            <person name="Feng M."/>
            <person name="Maeda T."/>
            <person name="Schwartz J.A."/>
            <person name="Shigenobu S."/>
            <person name="Lundholm N."/>
            <person name="Nishiyama T."/>
            <person name="Yang H."/>
            <person name="Hasebe M."/>
            <person name="Li S."/>
            <person name="Pierce S.K."/>
            <person name="Wang J."/>
        </authorList>
    </citation>
    <scope>NUCLEOTIDE SEQUENCE [LARGE SCALE GENOMIC DNA]</scope>
    <source>
        <strain evidence="3">EC2010</strain>
        <tissue evidence="3">Whole organism of an adult</tissue>
    </source>
</reference>
<dbReference type="STRING" id="188477.A0A433TVP0"/>
<evidence type="ECO:0000256" key="1">
    <source>
        <dbReference type="PROSITE-ProRule" id="PRU10141"/>
    </source>
</evidence>
<dbReference type="GO" id="GO:0005829">
    <property type="term" value="C:cytosol"/>
    <property type="evidence" value="ECO:0007669"/>
    <property type="project" value="TreeGrafter"/>
</dbReference>
<dbReference type="InterPro" id="IPR020635">
    <property type="entry name" value="Tyr_kinase_cat_dom"/>
</dbReference>
<dbReference type="InterPro" id="IPR017441">
    <property type="entry name" value="Protein_kinase_ATP_BS"/>
</dbReference>
<keyword evidence="1" id="KW-0067">ATP-binding</keyword>
<evidence type="ECO:0000259" key="2">
    <source>
        <dbReference type="PROSITE" id="PS50011"/>
    </source>
</evidence>
<evidence type="ECO:0000313" key="3">
    <source>
        <dbReference type="EMBL" id="RUS85667.1"/>
    </source>
</evidence>
<gene>
    <name evidence="3" type="ORF">EGW08_006543</name>
</gene>
<dbReference type="InterPro" id="IPR008266">
    <property type="entry name" value="Tyr_kinase_AS"/>
</dbReference>
<organism evidence="3 4">
    <name type="scientific">Elysia chlorotica</name>
    <name type="common">Eastern emerald elysia</name>
    <name type="synonym">Sea slug</name>
    <dbReference type="NCBI Taxonomy" id="188477"/>
    <lineage>
        <taxon>Eukaryota</taxon>
        <taxon>Metazoa</taxon>
        <taxon>Spiralia</taxon>
        <taxon>Lophotrochozoa</taxon>
        <taxon>Mollusca</taxon>
        <taxon>Gastropoda</taxon>
        <taxon>Heterobranchia</taxon>
        <taxon>Euthyneura</taxon>
        <taxon>Panpulmonata</taxon>
        <taxon>Sacoglossa</taxon>
        <taxon>Placobranchoidea</taxon>
        <taxon>Plakobranchidae</taxon>
        <taxon>Elysia</taxon>
    </lineage>
</organism>
<dbReference type="SUPFAM" id="SSF56112">
    <property type="entry name" value="Protein kinase-like (PK-like)"/>
    <property type="match status" value="2"/>
</dbReference>
<evidence type="ECO:0000313" key="4">
    <source>
        <dbReference type="Proteomes" id="UP000271974"/>
    </source>
</evidence>
<accession>A0A433TVP0</accession>
<dbReference type="Pfam" id="PF07714">
    <property type="entry name" value="PK_Tyr_Ser-Thr"/>
    <property type="match status" value="2"/>
</dbReference>
<dbReference type="GO" id="GO:0004715">
    <property type="term" value="F:non-membrane spanning protein tyrosine kinase activity"/>
    <property type="evidence" value="ECO:0007669"/>
    <property type="project" value="TreeGrafter"/>
</dbReference>
<dbReference type="PROSITE" id="PS50011">
    <property type="entry name" value="PROTEIN_KINASE_DOM"/>
    <property type="match status" value="1"/>
</dbReference>
<dbReference type="EMBL" id="RQTK01000162">
    <property type="protein sequence ID" value="RUS85667.1"/>
    <property type="molecule type" value="Genomic_DNA"/>
</dbReference>
<dbReference type="GO" id="GO:0019221">
    <property type="term" value="P:cytokine-mediated signaling pathway"/>
    <property type="evidence" value="ECO:0007669"/>
    <property type="project" value="TreeGrafter"/>
</dbReference>